<dbReference type="OrthoDB" id="1862159at2"/>
<dbReference type="InterPro" id="IPR011256">
    <property type="entry name" value="Reg_factor_effector_dom_sf"/>
</dbReference>
<dbReference type="GeneID" id="77461845"/>
<gene>
    <name evidence="1" type="ORF">NCTC11087_00871</name>
</gene>
<organism evidence="1 2">
    <name type="scientific">Faecalicoccus pleomorphus</name>
    <dbReference type="NCBI Taxonomy" id="1323"/>
    <lineage>
        <taxon>Bacteria</taxon>
        <taxon>Bacillati</taxon>
        <taxon>Bacillota</taxon>
        <taxon>Erysipelotrichia</taxon>
        <taxon>Erysipelotrichales</taxon>
        <taxon>Erysipelotrichaceae</taxon>
        <taxon>Faecalicoccus</taxon>
    </lineage>
</organism>
<evidence type="ECO:0000313" key="1">
    <source>
        <dbReference type="EMBL" id="SUO03987.1"/>
    </source>
</evidence>
<proteinExistence type="predicted"/>
<dbReference type="AlphaFoldDB" id="A0A380LL92"/>
<keyword evidence="2" id="KW-1185">Reference proteome</keyword>
<protein>
    <recommendedName>
        <fullName evidence="3">AraC family transcriptional regulator</fullName>
    </recommendedName>
</protein>
<evidence type="ECO:0008006" key="3">
    <source>
        <dbReference type="Google" id="ProtNLM"/>
    </source>
</evidence>
<name>A0A380LL92_9FIRM</name>
<evidence type="ECO:0000313" key="2">
    <source>
        <dbReference type="Proteomes" id="UP000255523"/>
    </source>
</evidence>
<dbReference type="EMBL" id="UHFX01000003">
    <property type="protein sequence ID" value="SUO03987.1"/>
    <property type="molecule type" value="Genomic_DNA"/>
</dbReference>
<dbReference type="Gene3D" id="3.20.80.10">
    <property type="entry name" value="Regulatory factor, effector binding domain"/>
    <property type="match status" value="1"/>
</dbReference>
<sequence>MIFEPVTLEKDCWISGIEKKTSPDTLYEDLPVLSKEFAKIKPSIKNPIRPLTTCVATGKTKIFMGDFVERKDSNFASLSIKKGQLLVKVKVPFRFQAFLPAKVAGIRKEFYQHWLPDSGYVSLQWQDLEVYHYRRRYFRKSRKMVMELWFLLENKKED</sequence>
<dbReference type="Proteomes" id="UP000255523">
    <property type="component" value="Unassembled WGS sequence"/>
</dbReference>
<dbReference type="RefSeq" id="WP_022789304.1">
    <property type="nucleotide sequence ID" value="NZ_UHFX01000003.1"/>
</dbReference>
<accession>A0A380LL92</accession>
<reference evidence="1 2" key="1">
    <citation type="submission" date="2018-06" db="EMBL/GenBank/DDBJ databases">
        <authorList>
            <consortium name="Pathogen Informatics"/>
            <person name="Doyle S."/>
        </authorList>
    </citation>
    <scope>NUCLEOTIDE SEQUENCE [LARGE SCALE GENOMIC DNA]</scope>
    <source>
        <strain evidence="1 2">NCTC11087</strain>
    </source>
</reference>